<dbReference type="RefSeq" id="WP_239090871.1">
    <property type="nucleotide sequence ID" value="NZ_BAAALU010000009.1"/>
</dbReference>
<dbReference type="PROSITE" id="PS50977">
    <property type="entry name" value="HTH_TETR_2"/>
    <property type="match status" value="1"/>
</dbReference>
<comment type="caution">
    <text evidence="6">The sequence shown here is derived from an EMBL/GenBank/DDBJ whole genome shotgun (WGS) entry which is preliminary data.</text>
</comment>
<dbReference type="PANTHER" id="PTHR30055">
    <property type="entry name" value="HTH-TYPE TRANSCRIPTIONAL REGULATOR RUTR"/>
    <property type="match status" value="1"/>
</dbReference>
<evidence type="ECO:0000259" key="5">
    <source>
        <dbReference type="PROSITE" id="PS50977"/>
    </source>
</evidence>
<organism evidence="6 7">
    <name type="scientific">Asanoa iriomotensis</name>
    <dbReference type="NCBI Taxonomy" id="234613"/>
    <lineage>
        <taxon>Bacteria</taxon>
        <taxon>Bacillati</taxon>
        <taxon>Actinomycetota</taxon>
        <taxon>Actinomycetes</taxon>
        <taxon>Micromonosporales</taxon>
        <taxon>Micromonosporaceae</taxon>
        <taxon>Asanoa</taxon>
    </lineage>
</organism>
<dbReference type="PANTHER" id="PTHR30055:SF234">
    <property type="entry name" value="HTH-TYPE TRANSCRIPTIONAL REGULATOR BETI"/>
    <property type="match status" value="1"/>
</dbReference>
<feature type="domain" description="HTH tetR-type" evidence="5">
    <location>
        <begin position="17"/>
        <end position="77"/>
    </location>
</feature>
<name>A0ABQ4C656_9ACTN</name>
<keyword evidence="1" id="KW-0805">Transcription regulation</keyword>
<dbReference type="EMBL" id="BONC01000031">
    <property type="protein sequence ID" value="GIF58257.1"/>
    <property type="molecule type" value="Genomic_DNA"/>
</dbReference>
<reference evidence="6 7" key="1">
    <citation type="submission" date="2021-01" db="EMBL/GenBank/DDBJ databases">
        <title>Whole genome shotgun sequence of Asanoa iriomotensis NBRC 100142.</title>
        <authorList>
            <person name="Komaki H."/>
            <person name="Tamura T."/>
        </authorList>
    </citation>
    <scope>NUCLEOTIDE SEQUENCE [LARGE SCALE GENOMIC DNA]</scope>
    <source>
        <strain evidence="6 7">NBRC 100142</strain>
    </source>
</reference>
<evidence type="ECO:0000256" key="3">
    <source>
        <dbReference type="ARBA" id="ARBA00023163"/>
    </source>
</evidence>
<keyword evidence="3" id="KW-0804">Transcription</keyword>
<dbReference type="InterPro" id="IPR001647">
    <property type="entry name" value="HTH_TetR"/>
</dbReference>
<evidence type="ECO:0000313" key="7">
    <source>
        <dbReference type="Proteomes" id="UP000624325"/>
    </source>
</evidence>
<dbReference type="Pfam" id="PF00440">
    <property type="entry name" value="TetR_N"/>
    <property type="match status" value="1"/>
</dbReference>
<gene>
    <name evidence="6" type="ORF">Air01nite_43520</name>
</gene>
<feature type="DNA-binding region" description="H-T-H motif" evidence="4">
    <location>
        <begin position="40"/>
        <end position="59"/>
    </location>
</feature>
<protein>
    <submittedName>
        <fullName evidence="6">TetR family transcriptional regulator</fullName>
    </submittedName>
</protein>
<sequence>MTSVKGRAPNRRTAKARETRTRMLDAARELFIANGYGVTTLADVAAAAGVAVQTIYFTFGNKRSLFKEMVDVTIAGDDEPVATMDRQWYRDALAAPTAVAQLRAQVAGARGVLDRVAPIVKMVTLAAAADPDIADLWPRDADPRYTVLSTAARALVAKPDARPGVSEAEAADLLYAILSPELYLLFVREREWSPDRYEKWAFDTLRPQLCVED</sequence>
<dbReference type="InterPro" id="IPR009057">
    <property type="entry name" value="Homeodomain-like_sf"/>
</dbReference>
<evidence type="ECO:0000256" key="2">
    <source>
        <dbReference type="ARBA" id="ARBA00023125"/>
    </source>
</evidence>
<dbReference type="PRINTS" id="PR00455">
    <property type="entry name" value="HTHTETR"/>
</dbReference>
<evidence type="ECO:0000313" key="6">
    <source>
        <dbReference type="EMBL" id="GIF58257.1"/>
    </source>
</evidence>
<accession>A0ABQ4C656</accession>
<keyword evidence="2 4" id="KW-0238">DNA-binding</keyword>
<evidence type="ECO:0000256" key="1">
    <source>
        <dbReference type="ARBA" id="ARBA00023015"/>
    </source>
</evidence>
<dbReference type="SUPFAM" id="SSF46689">
    <property type="entry name" value="Homeodomain-like"/>
    <property type="match status" value="1"/>
</dbReference>
<dbReference type="Proteomes" id="UP000624325">
    <property type="component" value="Unassembled WGS sequence"/>
</dbReference>
<dbReference type="Gene3D" id="1.10.357.10">
    <property type="entry name" value="Tetracycline Repressor, domain 2"/>
    <property type="match status" value="1"/>
</dbReference>
<evidence type="ECO:0000256" key="4">
    <source>
        <dbReference type="PROSITE-ProRule" id="PRU00335"/>
    </source>
</evidence>
<proteinExistence type="predicted"/>
<dbReference type="InterPro" id="IPR050109">
    <property type="entry name" value="HTH-type_TetR-like_transc_reg"/>
</dbReference>
<keyword evidence="7" id="KW-1185">Reference proteome</keyword>